<proteinExistence type="predicted"/>
<dbReference type="Proteomes" id="UP000729182">
    <property type="component" value="Unassembled WGS sequence"/>
</dbReference>
<comment type="caution">
    <text evidence="1">The sequence shown here is derived from an EMBL/GenBank/DDBJ whole genome shotgun (WGS) entry which is preliminary data.</text>
</comment>
<dbReference type="EMBL" id="WNHN01001014">
    <property type="protein sequence ID" value="MTV78336.1"/>
    <property type="molecule type" value="Genomic_DNA"/>
</dbReference>
<evidence type="ECO:0000313" key="2">
    <source>
        <dbReference type="Proteomes" id="UP000729182"/>
    </source>
</evidence>
<dbReference type="InterPro" id="IPR006944">
    <property type="entry name" value="Phage/GTA_portal"/>
</dbReference>
<organism evidence="1 2">
    <name type="scientific">Streptococcus pneumoniae</name>
    <dbReference type="NCBI Taxonomy" id="1313"/>
    <lineage>
        <taxon>Bacteria</taxon>
        <taxon>Bacillati</taxon>
        <taxon>Bacillota</taxon>
        <taxon>Bacilli</taxon>
        <taxon>Lactobacillales</taxon>
        <taxon>Streptococcaceae</taxon>
        <taxon>Streptococcus</taxon>
    </lineage>
</organism>
<protein>
    <submittedName>
        <fullName evidence="1">Phage portal protein</fullName>
    </submittedName>
</protein>
<reference evidence="1" key="1">
    <citation type="submission" date="2019-11" db="EMBL/GenBank/DDBJ databases">
        <title>Growth characteristics of pneumococcus vary with the chemical composition of the capsule and with environmental conditions.</title>
        <authorList>
            <person name="Tothpal A."/>
            <person name="Desobry K."/>
            <person name="Joshi S."/>
            <person name="Wyllie A.L."/>
            <person name="Weinberger D.M."/>
        </authorList>
    </citation>
    <scope>NUCLEOTIDE SEQUENCE</scope>
    <source>
        <strain evidence="1">Pnumococcus10A</strain>
    </source>
</reference>
<sequence length="77" mass="8980">IFGVPPQKVFDLDRATFSNIEQQNIEYVQESITQMAVRIEQTIYKDLLTEPEQSKYFAKFNINALLRGDIATRASYY</sequence>
<evidence type="ECO:0000313" key="1">
    <source>
        <dbReference type="EMBL" id="MTV78336.1"/>
    </source>
</evidence>
<name>A0AAW9W9Q3_STREE</name>
<accession>A0AAW9W9Q3</accession>
<feature type="non-terminal residue" evidence="1">
    <location>
        <position position="1"/>
    </location>
</feature>
<dbReference type="Pfam" id="PF04860">
    <property type="entry name" value="Phage_portal"/>
    <property type="match status" value="1"/>
</dbReference>
<gene>
    <name evidence="1" type="ORF">GM535_14080</name>
</gene>
<dbReference type="AlphaFoldDB" id="A0AAW9W9Q3"/>
<feature type="non-terminal residue" evidence="1">
    <location>
        <position position="77"/>
    </location>
</feature>